<feature type="domain" description="Helix-turn-helix type 11" evidence="1">
    <location>
        <begin position="6"/>
        <end position="58"/>
    </location>
</feature>
<dbReference type="RefSeq" id="WP_182411813.1">
    <property type="nucleotide sequence ID" value="NZ_CP055153.1"/>
</dbReference>
<name>A0A7L7L9F1_9BACT</name>
<feature type="domain" description="WYL" evidence="2">
    <location>
        <begin position="137"/>
        <end position="204"/>
    </location>
</feature>
<dbReference type="SUPFAM" id="SSF46785">
    <property type="entry name" value="Winged helix' DNA-binding domain"/>
    <property type="match status" value="1"/>
</dbReference>
<evidence type="ECO:0000259" key="1">
    <source>
        <dbReference type="Pfam" id="PF08279"/>
    </source>
</evidence>
<gene>
    <name evidence="3" type="ORF">HUW48_15505</name>
</gene>
<proteinExistence type="predicted"/>
<accession>A0A7L7L9F1</accession>
<dbReference type="Gene3D" id="1.10.10.10">
    <property type="entry name" value="Winged helix-like DNA-binding domain superfamily/Winged helix DNA-binding domain"/>
    <property type="match status" value="1"/>
</dbReference>
<dbReference type="Pfam" id="PF13280">
    <property type="entry name" value="WYL"/>
    <property type="match status" value="1"/>
</dbReference>
<dbReference type="AlphaFoldDB" id="A0A7L7L9F1"/>
<dbReference type="PANTHER" id="PTHR34580:SF1">
    <property type="entry name" value="PROTEIN PAFC"/>
    <property type="match status" value="1"/>
</dbReference>
<keyword evidence="4" id="KW-1185">Reference proteome</keyword>
<dbReference type="InterPro" id="IPR013196">
    <property type="entry name" value="HTH_11"/>
</dbReference>
<dbReference type="InterPro" id="IPR036390">
    <property type="entry name" value="WH_DNA-bd_sf"/>
</dbReference>
<dbReference type="EMBL" id="CP055153">
    <property type="protein sequence ID" value="QMU29354.1"/>
    <property type="molecule type" value="Genomic_DNA"/>
</dbReference>
<dbReference type="PANTHER" id="PTHR34580">
    <property type="match status" value="1"/>
</dbReference>
<evidence type="ECO:0000313" key="4">
    <source>
        <dbReference type="Proteomes" id="UP000514509"/>
    </source>
</evidence>
<dbReference type="InterPro" id="IPR036388">
    <property type="entry name" value="WH-like_DNA-bd_sf"/>
</dbReference>
<dbReference type="Proteomes" id="UP000514509">
    <property type="component" value="Chromosome"/>
</dbReference>
<dbReference type="PROSITE" id="PS52050">
    <property type="entry name" value="WYL"/>
    <property type="match status" value="1"/>
</dbReference>
<evidence type="ECO:0000313" key="3">
    <source>
        <dbReference type="EMBL" id="QMU29354.1"/>
    </source>
</evidence>
<dbReference type="KEGG" id="add:HUW48_15505"/>
<protein>
    <submittedName>
        <fullName evidence="3">YafY family transcriptional regulator</fullName>
    </submittedName>
</protein>
<evidence type="ECO:0000259" key="2">
    <source>
        <dbReference type="Pfam" id="PF13280"/>
    </source>
</evidence>
<reference evidence="3 4" key="1">
    <citation type="submission" date="2020-08" db="EMBL/GenBank/DDBJ databases">
        <title>Adhaeribacter dokdonensis sp. nov., isolated from the rhizosphere of Elymus tsukushiensis, a plant native to the Dokdo Islands, Republic of Korea.</title>
        <authorList>
            <person name="Ghim S.Y."/>
        </authorList>
    </citation>
    <scope>NUCLEOTIDE SEQUENCE [LARGE SCALE GENOMIC DNA]</scope>
    <source>
        <strain evidence="3 4">KUDC8001</strain>
    </source>
</reference>
<dbReference type="InterPro" id="IPR051534">
    <property type="entry name" value="CBASS_pafABC_assoc_protein"/>
</dbReference>
<organism evidence="3 4">
    <name type="scientific">Adhaeribacter radiodurans</name>
    <dbReference type="NCBI Taxonomy" id="2745197"/>
    <lineage>
        <taxon>Bacteria</taxon>
        <taxon>Pseudomonadati</taxon>
        <taxon>Bacteroidota</taxon>
        <taxon>Cytophagia</taxon>
        <taxon>Cytophagales</taxon>
        <taxon>Hymenobacteraceae</taxon>
        <taxon>Adhaeribacter</taxon>
    </lineage>
</organism>
<dbReference type="Pfam" id="PF08279">
    <property type="entry name" value="HTH_11"/>
    <property type="match status" value="1"/>
</dbReference>
<sequence>MNRIDRLFGILTLLQSKKYVTAETIADKFEISVRTVYRDIRALGEQGIPVSFEQNKGYFIVQGYFIPPVSFSCEEANALLLMESLVYGFADKSIKTHYSNALNKIKAVLRGSQKEKLEILNNNIRLQLPACIQNDYEYLSVLQNAISSKVIVQIDYKNNRSEVSKRFIEPIGLIFYAFSWHVIGWCHMRQEYRDFKVSRILKITPTEKPFEKPEHISLADYQKLIPVDY</sequence>
<dbReference type="InterPro" id="IPR026881">
    <property type="entry name" value="WYL_dom"/>
</dbReference>